<dbReference type="RefSeq" id="WP_378177698.1">
    <property type="nucleotide sequence ID" value="NZ_JBHTCR010000004.1"/>
</dbReference>
<accession>A0ABW2LWR6</accession>
<gene>
    <name evidence="2" type="ORF">ACFQO9_09930</name>
</gene>
<sequence>MKNKLIKVFFSLISIFSLAQTKISSDEIQIKKSLTYFVNCVKAKNMNQAVSCIYPKFFTIVPKEQMIQGLEMAYNNPVLKVNIQNFDFGVIEKPELIGNEYFSITNYGFKMQCDVSAANDEMQMNIEKALKSKYGKNNVKAVRKGIYDIDAKMRACAVSKDRKLWKFLVLEKSYKPYLDKILPKKVIDKI</sequence>
<name>A0ABW2LWR6_9FLAO</name>
<organism evidence="2 3">
    <name type="scientific">Chryseobacterium zhengzhouense</name>
    <dbReference type="NCBI Taxonomy" id="1636086"/>
    <lineage>
        <taxon>Bacteria</taxon>
        <taxon>Pseudomonadati</taxon>
        <taxon>Bacteroidota</taxon>
        <taxon>Flavobacteriia</taxon>
        <taxon>Flavobacteriales</taxon>
        <taxon>Weeksellaceae</taxon>
        <taxon>Chryseobacterium group</taxon>
        <taxon>Chryseobacterium</taxon>
    </lineage>
</organism>
<reference evidence="3" key="1">
    <citation type="journal article" date="2019" name="Int. J. Syst. Evol. Microbiol.">
        <title>The Global Catalogue of Microorganisms (GCM) 10K type strain sequencing project: providing services to taxonomists for standard genome sequencing and annotation.</title>
        <authorList>
            <consortium name="The Broad Institute Genomics Platform"/>
            <consortium name="The Broad Institute Genome Sequencing Center for Infectious Disease"/>
            <person name="Wu L."/>
            <person name="Ma J."/>
        </authorList>
    </citation>
    <scope>NUCLEOTIDE SEQUENCE [LARGE SCALE GENOMIC DNA]</scope>
    <source>
        <strain evidence="3">CCUG 54781</strain>
    </source>
</reference>
<keyword evidence="1" id="KW-0732">Signal</keyword>
<feature type="signal peptide" evidence="1">
    <location>
        <begin position="1"/>
        <end position="19"/>
    </location>
</feature>
<evidence type="ECO:0000313" key="3">
    <source>
        <dbReference type="Proteomes" id="UP001596550"/>
    </source>
</evidence>
<evidence type="ECO:0000313" key="2">
    <source>
        <dbReference type="EMBL" id="MFC7347032.1"/>
    </source>
</evidence>
<protein>
    <recommendedName>
        <fullName evidence="4">DUF4468 domain-containing protein</fullName>
    </recommendedName>
</protein>
<comment type="caution">
    <text evidence="2">The sequence shown here is derived from an EMBL/GenBank/DDBJ whole genome shotgun (WGS) entry which is preliminary data.</text>
</comment>
<proteinExistence type="predicted"/>
<evidence type="ECO:0000256" key="1">
    <source>
        <dbReference type="SAM" id="SignalP"/>
    </source>
</evidence>
<dbReference type="Proteomes" id="UP001596550">
    <property type="component" value="Unassembled WGS sequence"/>
</dbReference>
<dbReference type="EMBL" id="JBHTCR010000004">
    <property type="protein sequence ID" value="MFC7347032.1"/>
    <property type="molecule type" value="Genomic_DNA"/>
</dbReference>
<feature type="chain" id="PRO_5046911640" description="DUF4468 domain-containing protein" evidence="1">
    <location>
        <begin position="20"/>
        <end position="190"/>
    </location>
</feature>
<keyword evidence="3" id="KW-1185">Reference proteome</keyword>
<evidence type="ECO:0008006" key="4">
    <source>
        <dbReference type="Google" id="ProtNLM"/>
    </source>
</evidence>